<evidence type="ECO:0000256" key="1">
    <source>
        <dbReference type="ARBA" id="ARBA00022512"/>
    </source>
</evidence>
<evidence type="ECO:0000256" key="6">
    <source>
        <dbReference type="SAM" id="Phobius"/>
    </source>
</evidence>
<evidence type="ECO:0000256" key="7">
    <source>
        <dbReference type="SAM" id="SignalP"/>
    </source>
</evidence>
<dbReference type="InterPro" id="IPR035152">
    <property type="entry name" value="GA-like"/>
</dbReference>
<dbReference type="NCBIfam" id="TIGR01168">
    <property type="entry name" value="YSIRK_signal"/>
    <property type="match status" value="1"/>
</dbReference>
<dbReference type="Pfam" id="PF00746">
    <property type="entry name" value="Gram_pos_anchor"/>
    <property type="match status" value="1"/>
</dbReference>
<feature type="region of interest" description="Disordered" evidence="5">
    <location>
        <begin position="35"/>
        <end position="69"/>
    </location>
</feature>
<dbReference type="SUPFAM" id="SSF46997">
    <property type="entry name" value="Bacterial immunoglobulin/albumin-binding domains"/>
    <property type="match status" value="1"/>
</dbReference>
<dbReference type="InterPro" id="IPR009063">
    <property type="entry name" value="Ig/albumin-bd_sf"/>
</dbReference>
<gene>
    <name evidence="9" type="ORF">NCTC10924_01833</name>
</gene>
<evidence type="ECO:0000313" key="10">
    <source>
        <dbReference type="Proteomes" id="UP000306241"/>
    </source>
</evidence>
<evidence type="ECO:0000256" key="5">
    <source>
        <dbReference type="SAM" id="MobiDB-lite"/>
    </source>
</evidence>
<dbReference type="OrthoDB" id="2237779at2"/>
<feature type="compositionally biased region" description="Basic and acidic residues" evidence="5">
    <location>
        <begin position="138"/>
        <end position="177"/>
    </location>
</feature>
<dbReference type="PROSITE" id="PS50847">
    <property type="entry name" value="GRAM_POS_ANCHORING"/>
    <property type="match status" value="1"/>
</dbReference>
<dbReference type="Proteomes" id="UP000306241">
    <property type="component" value="Chromosome"/>
</dbReference>
<feature type="compositionally biased region" description="Basic and acidic residues" evidence="5">
    <location>
        <begin position="48"/>
        <end position="69"/>
    </location>
</feature>
<dbReference type="Gene3D" id="1.10.8.40">
    <property type="entry name" value="Albumin-binding domain"/>
    <property type="match status" value="1"/>
</dbReference>
<feature type="region of interest" description="Disordered" evidence="5">
    <location>
        <begin position="138"/>
        <end position="267"/>
    </location>
</feature>
<feature type="domain" description="Gram-positive cocci surface proteins LPxTG" evidence="8">
    <location>
        <begin position="261"/>
        <end position="295"/>
    </location>
</feature>
<dbReference type="Pfam" id="PF17573">
    <property type="entry name" value="GA-like"/>
    <property type="match status" value="1"/>
</dbReference>
<evidence type="ECO:0000256" key="4">
    <source>
        <dbReference type="ARBA" id="ARBA00023088"/>
    </source>
</evidence>
<keyword evidence="2" id="KW-0964">Secreted</keyword>
<reference evidence="9 10" key="1">
    <citation type="submission" date="2019-05" db="EMBL/GenBank/DDBJ databases">
        <authorList>
            <consortium name="Pathogen Informatics"/>
        </authorList>
    </citation>
    <scope>NUCLEOTIDE SEQUENCE [LARGE SCALE GENOMIC DNA]</scope>
    <source>
        <strain evidence="9 10">NCTC10924</strain>
    </source>
</reference>
<evidence type="ECO:0000259" key="8">
    <source>
        <dbReference type="PROSITE" id="PS50847"/>
    </source>
</evidence>
<keyword evidence="6" id="KW-0812">Transmembrane</keyword>
<keyword evidence="4" id="KW-0572">Peptidoglycan-anchor</keyword>
<dbReference type="EMBL" id="LR594052">
    <property type="protein sequence ID" value="VTT46943.1"/>
    <property type="molecule type" value="Genomic_DNA"/>
</dbReference>
<feature type="transmembrane region" description="Helical" evidence="6">
    <location>
        <begin position="271"/>
        <end position="290"/>
    </location>
</feature>
<proteinExistence type="predicted"/>
<dbReference type="NCBIfam" id="TIGR01167">
    <property type="entry name" value="LPXTG_anchor"/>
    <property type="match status" value="1"/>
</dbReference>
<feature type="compositionally biased region" description="Basic and acidic residues" evidence="5">
    <location>
        <begin position="193"/>
        <end position="223"/>
    </location>
</feature>
<evidence type="ECO:0000313" key="9">
    <source>
        <dbReference type="EMBL" id="VTT46943.1"/>
    </source>
</evidence>
<feature type="chain" id="PRO_5021339875" evidence="7">
    <location>
        <begin position="35"/>
        <end position="295"/>
    </location>
</feature>
<name>A0A4V0HG74_STRPO</name>
<keyword evidence="6" id="KW-1133">Transmembrane helix</keyword>
<dbReference type="RefSeq" id="WP_003084264.1">
    <property type="nucleotide sequence ID" value="NZ_CP070236.1"/>
</dbReference>
<sequence length="295" mass="32527">MKENKRMKYYLRKSAYGLAAVSVAVLAGGSVVSAHEVSNDPSPVVAKENSEKNEEAKKEETLESAKEKSKKVEKVDKEVQLETAKKDALEELEALGASSLIKKIADSAKTIEGLEEFLKQTLPSLRAIHKDKLEEELKREVAEEHPEILENEEEGKVENTEDKNSESEAVQPEKPETEVETTDSDTENSGETTEPHTEEMVESLTKDTTETVDNEKEQEKAKQNEVAQETNRPQETKRIAESAAPQAMPRSDKASHYASTLPVTGEDNSPILTAIAMSVIAASGMVAYGTKRKKQ</sequence>
<evidence type="ECO:0000256" key="2">
    <source>
        <dbReference type="ARBA" id="ARBA00022525"/>
    </source>
</evidence>
<dbReference type="InterPro" id="IPR005877">
    <property type="entry name" value="YSIRK_signal_dom"/>
</dbReference>
<feature type="compositionally biased region" description="Acidic residues" evidence="5">
    <location>
        <begin position="178"/>
        <end position="188"/>
    </location>
</feature>
<keyword evidence="3 7" id="KW-0732">Signal</keyword>
<evidence type="ECO:0000256" key="3">
    <source>
        <dbReference type="ARBA" id="ARBA00022729"/>
    </source>
</evidence>
<feature type="compositionally biased region" description="Polar residues" evidence="5">
    <location>
        <begin position="257"/>
        <end position="267"/>
    </location>
</feature>
<dbReference type="AlphaFoldDB" id="A0A4V0HG74"/>
<keyword evidence="1" id="KW-0134">Cell wall</keyword>
<feature type="signal peptide" evidence="7">
    <location>
        <begin position="1"/>
        <end position="34"/>
    </location>
</feature>
<dbReference type="InterPro" id="IPR019931">
    <property type="entry name" value="LPXTG_anchor"/>
</dbReference>
<organism evidence="9 10">
    <name type="scientific">Streptococcus porcinus</name>
    <dbReference type="NCBI Taxonomy" id="1340"/>
    <lineage>
        <taxon>Bacteria</taxon>
        <taxon>Bacillati</taxon>
        <taxon>Bacillota</taxon>
        <taxon>Bacilli</taxon>
        <taxon>Lactobacillales</taxon>
        <taxon>Streptococcaceae</taxon>
        <taxon>Streptococcus</taxon>
    </lineage>
</organism>
<accession>A0A4V0HG74</accession>
<keyword evidence="6" id="KW-0472">Membrane</keyword>
<protein>
    <submittedName>
        <fullName evidence="9">Putative immunoglobulin G-binding protein G</fullName>
    </submittedName>
</protein>